<feature type="domain" description="PurM-like C-terminal" evidence="3">
    <location>
        <begin position="177"/>
        <end position="327"/>
    </location>
</feature>
<dbReference type="InterPro" id="IPR011854">
    <property type="entry name" value="HypE"/>
</dbReference>
<dbReference type="GO" id="GO:0051604">
    <property type="term" value="P:protein maturation"/>
    <property type="evidence" value="ECO:0007669"/>
    <property type="project" value="TreeGrafter"/>
</dbReference>
<proteinExistence type="inferred from homology"/>
<dbReference type="Gene3D" id="3.90.650.10">
    <property type="entry name" value="PurM-like C-terminal domain"/>
    <property type="match status" value="1"/>
</dbReference>
<dbReference type="InterPro" id="IPR036676">
    <property type="entry name" value="PurM-like_C_sf"/>
</dbReference>
<evidence type="ECO:0000313" key="5">
    <source>
        <dbReference type="Proteomes" id="UP000192738"/>
    </source>
</evidence>
<dbReference type="Pfam" id="PF00586">
    <property type="entry name" value="AIRS"/>
    <property type="match status" value="1"/>
</dbReference>
<dbReference type="STRING" id="112901.SAMN04488500_102289"/>
<comment type="similarity">
    <text evidence="1">Belongs to the HypE family.</text>
</comment>
<dbReference type="EMBL" id="FWXI01000002">
    <property type="protein sequence ID" value="SMC40918.1"/>
    <property type="molecule type" value="Genomic_DNA"/>
</dbReference>
<dbReference type="InterPro" id="IPR010918">
    <property type="entry name" value="PurM-like_C_dom"/>
</dbReference>
<evidence type="ECO:0000313" key="4">
    <source>
        <dbReference type="EMBL" id="SMC40918.1"/>
    </source>
</evidence>
<dbReference type="InterPro" id="IPR036921">
    <property type="entry name" value="PurM-like_N_sf"/>
</dbReference>
<dbReference type="Proteomes" id="UP000192738">
    <property type="component" value="Unassembled WGS sequence"/>
</dbReference>
<dbReference type="CDD" id="cd02197">
    <property type="entry name" value="HypE"/>
    <property type="match status" value="1"/>
</dbReference>
<dbReference type="PIRSF" id="PIRSF005644">
    <property type="entry name" value="Hdrgns_mtr_HypE"/>
    <property type="match status" value="1"/>
</dbReference>
<keyword evidence="5" id="KW-1185">Reference proteome</keyword>
<dbReference type="Gene3D" id="3.30.1330.10">
    <property type="entry name" value="PurM-like, N-terminal domain"/>
    <property type="match status" value="1"/>
</dbReference>
<evidence type="ECO:0000259" key="2">
    <source>
        <dbReference type="Pfam" id="PF00586"/>
    </source>
</evidence>
<protein>
    <submittedName>
        <fullName evidence="4">Hydrogenase maturation protein, carbamoyl dehydratase HypE</fullName>
    </submittedName>
</protein>
<accession>A0A1W1YZ10</accession>
<feature type="domain" description="PurM-like N-terminal" evidence="2">
    <location>
        <begin position="54"/>
        <end position="165"/>
    </location>
</feature>
<sequence>MPPGINMGKDGGVMHNREERILLGHGSGGRLSHDLIKNIMLPAFANSALAELHDGARLAIGGTQLAFTTDSYVVKPRFFPGGDIGKLAVCGTVNDLAMCGARPLYLSAGFILEEGLPVAELKHIVASMRETALAAGVDIVTGDTKVVEKGAVDGIYINTAGIGIMLPRVDITAKRVKPGQDIIVSGPLGDHAVAVMSERHGLTLPERVISDCAPLNKLIEAMLAEVPQIAMLRDPTRGGLATTLNEIAADAGVGMILEESLMPVRPEVLAVCEILGFDPLYLANEGKVIAIVEKEYSEKVLTIMKQHEFSAAARIIGTVTNQAAGQVALRTTVGGLRLLDMLSGEQLPRIC</sequence>
<dbReference type="InterPro" id="IPR016188">
    <property type="entry name" value="PurM-like_N"/>
</dbReference>
<evidence type="ECO:0000259" key="3">
    <source>
        <dbReference type="Pfam" id="PF02769"/>
    </source>
</evidence>
<dbReference type="PANTHER" id="PTHR30303:SF0">
    <property type="entry name" value="CARBAMOYL DEHYDRATASE HYPE"/>
    <property type="match status" value="1"/>
</dbReference>
<reference evidence="4 5" key="1">
    <citation type="submission" date="2017-04" db="EMBL/GenBank/DDBJ databases">
        <authorList>
            <person name="Afonso C.L."/>
            <person name="Miller P.J."/>
            <person name="Scott M.A."/>
            <person name="Spackman E."/>
            <person name="Goraichik I."/>
            <person name="Dimitrov K.M."/>
            <person name="Suarez D.L."/>
            <person name="Swayne D.E."/>
        </authorList>
    </citation>
    <scope>NUCLEOTIDE SEQUENCE [LARGE SCALE GENOMIC DNA]</scope>
    <source>
        <strain evidence="4 5">DSM 5090</strain>
    </source>
</reference>
<dbReference type="SUPFAM" id="SSF56042">
    <property type="entry name" value="PurM C-terminal domain-like"/>
    <property type="match status" value="1"/>
</dbReference>
<organism evidence="4 5">
    <name type="scientific">Sporomusa malonica</name>
    <dbReference type="NCBI Taxonomy" id="112901"/>
    <lineage>
        <taxon>Bacteria</taxon>
        <taxon>Bacillati</taxon>
        <taxon>Bacillota</taxon>
        <taxon>Negativicutes</taxon>
        <taxon>Selenomonadales</taxon>
        <taxon>Sporomusaceae</taxon>
        <taxon>Sporomusa</taxon>
    </lineage>
</organism>
<evidence type="ECO:0000256" key="1">
    <source>
        <dbReference type="ARBA" id="ARBA00006243"/>
    </source>
</evidence>
<dbReference type="NCBIfam" id="TIGR02124">
    <property type="entry name" value="hypE"/>
    <property type="match status" value="1"/>
</dbReference>
<name>A0A1W1YZ10_9FIRM</name>
<dbReference type="Pfam" id="PF02769">
    <property type="entry name" value="AIRS_C"/>
    <property type="match status" value="1"/>
</dbReference>
<gene>
    <name evidence="4" type="ORF">SAMN04488500_102289</name>
</gene>
<dbReference type="PANTHER" id="PTHR30303">
    <property type="entry name" value="HYDROGENASE ISOENZYMES FORMATION PROTEIN HYPE"/>
    <property type="match status" value="1"/>
</dbReference>
<dbReference type="SUPFAM" id="SSF55326">
    <property type="entry name" value="PurM N-terminal domain-like"/>
    <property type="match status" value="1"/>
</dbReference>
<dbReference type="AlphaFoldDB" id="A0A1W1YZ10"/>